<comment type="caution">
    <text evidence="1">The sequence shown here is derived from an EMBL/GenBank/DDBJ whole genome shotgun (WGS) entry which is preliminary data.</text>
</comment>
<sequence>MRYLEHYWDDWEDKRFFYFLFLVLEITHELFPKQYLFRPPARAVEGGETAASEVGGSLHPGIPGHGAGRDGENVYCSRDKCFFHRGSFQTEEKKKGTFAKCLTNTLIKVLVSNKIQKENPPEECQYRFENLVTKCYAHLEEVLQVIEECRKNYSYTFADSTTDEETRYFLLCKEVQRWPAQSHAKFACTSTSFGNQSKLNL</sequence>
<evidence type="ECO:0000313" key="2">
    <source>
        <dbReference type="Proteomes" id="UP001054945"/>
    </source>
</evidence>
<dbReference type="EMBL" id="BPLR01000930">
    <property type="protein sequence ID" value="GIY98494.1"/>
    <property type="molecule type" value="Genomic_DNA"/>
</dbReference>
<name>A0AAV4XX81_CAEEX</name>
<evidence type="ECO:0008006" key="3">
    <source>
        <dbReference type="Google" id="ProtNLM"/>
    </source>
</evidence>
<proteinExistence type="predicted"/>
<reference evidence="1 2" key="1">
    <citation type="submission" date="2021-06" db="EMBL/GenBank/DDBJ databases">
        <title>Caerostris extrusa draft genome.</title>
        <authorList>
            <person name="Kono N."/>
            <person name="Arakawa K."/>
        </authorList>
    </citation>
    <scope>NUCLEOTIDE SEQUENCE [LARGE SCALE GENOMIC DNA]</scope>
</reference>
<dbReference type="AlphaFoldDB" id="A0AAV4XX81"/>
<protein>
    <recommendedName>
        <fullName evidence="3">GCK domain-containing protein</fullName>
    </recommendedName>
</protein>
<dbReference type="Proteomes" id="UP001054945">
    <property type="component" value="Unassembled WGS sequence"/>
</dbReference>
<accession>A0AAV4XX81</accession>
<organism evidence="1 2">
    <name type="scientific">Caerostris extrusa</name>
    <name type="common">Bark spider</name>
    <name type="synonym">Caerostris bankana</name>
    <dbReference type="NCBI Taxonomy" id="172846"/>
    <lineage>
        <taxon>Eukaryota</taxon>
        <taxon>Metazoa</taxon>
        <taxon>Ecdysozoa</taxon>
        <taxon>Arthropoda</taxon>
        <taxon>Chelicerata</taxon>
        <taxon>Arachnida</taxon>
        <taxon>Araneae</taxon>
        <taxon>Araneomorphae</taxon>
        <taxon>Entelegynae</taxon>
        <taxon>Araneoidea</taxon>
        <taxon>Araneidae</taxon>
        <taxon>Caerostris</taxon>
    </lineage>
</organism>
<evidence type="ECO:0000313" key="1">
    <source>
        <dbReference type="EMBL" id="GIY98494.1"/>
    </source>
</evidence>
<gene>
    <name evidence="1" type="ORF">CEXT_223671</name>
</gene>
<keyword evidence="2" id="KW-1185">Reference proteome</keyword>